<proteinExistence type="predicted"/>
<keyword evidence="1" id="KW-0812">Transmembrane</keyword>
<keyword evidence="1" id="KW-0472">Membrane</keyword>
<protein>
    <submittedName>
        <fullName evidence="2">Uncharacterized protein</fullName>
    </submittedName>
</protein>
<dbReference type="EMBL" id="BK015465">
    <property type="protein sequence ID" value="DAE08174.1"/>
    <property type="molecule type" value="Genomic_DNA"/>
</dbReference>
<accession>A0A8S5PM64</accession>
<keyword evidence="1" id="KW-1133">Transmembrane helix</keyword>
<evidence type="ECO:0000313" key="2">
    <source>
        <dbReference type="EMBL" id="DAE08174.1"/>
    </source>
</evidence>
<evidence type="ECO:0000256" key="1">
    <source>
        <dbReference type="SAM" id="Phobius"/>
    </source>
</evidence>
<sequence length="47" mass="5433">MTISWCGRRFCFIFILVVMGAVINLHFSDSVLPYVALSFFSALKFKR</sequence>
<feature type="transmembrane region" description="Helical" evidence="1">
    <location>
        <begin position="12"/>
        <end position="37"/>
    </location>
</feature>
<organism evidence="2">
    <name type="scientific">Siphoviridae sp. ctXQ014</name>
    <dbReference type="NCBI Taxonomy" id="2825542"/>
    <lineage>
        <taxon>Viruses</taxon>
        <taxon>Duplodnaviria</taxon>
        <taxon>Heunggongvirae</taxon>
        <taxon>Uroviricota</taxon>
        <taxon>Caudoviricetes</taxon>
    </lineage>
</organism>
<reference evidence="2" key="1">
    <citation type="journal article" date="2021" name="Proc. Natl. Acad. Sci. U.S.A.">
        <title>A Catalog of Tens of Thousands of Viruses from Human Metagenomes Reveals Hidden Associations with Chronic Diseases.</title>
        <authorList>
            <person name="Tisza M.J."/>
            <person name="Buck C.B."/>
        </authorList>
    </citation>
    <scope>NUCLEOTIDE SEQUENCE</scope>
    <source>
        <strain evidence="2">CtXQ014</strain>
    </source>
</reference>
<name>A0A8S5PM64_9CAUD</name>